<protein>
    <submittedName>
        <fullName evidence="1">Uncharacterized protein</fullName>
    </submittedName>
</protein>
<dbReference type="EMBL" id="CP011390">
    <property type="protein sequence ID" value="ANE51823.1"/>
    <property type="molecule type" value="Genomic_DNA"/>
</dbReference>
<dbReference type="OrthoDB" id="714084at2"/>
<reference evidence="2" key="1">
    <citation type="submission" date="2015-01" db="EMBL/GenBank/DDBJ databases">
        <title>Flavisolibacter sp./LCS9/ whole genome sequencing.</title>
        <authorList>
            <person name="Kim M.K."/>
            <person name="Srinivasan S."/>
            <person name="Lee J.-J."/>
        </authorList>
    </citation>
    <scope>NUCLEOTIDE SEQUENCE [LARGE SCALE GENOMIC DNA]</scope>
    <source>
        <strain evidence="2">LCS9</strain>
    </source>
</reference>
<dbReference type="AlphaFoldDB" id="A0A172TYG4"/>
<gene>
    <name evidence="1" type="ORF">SY85_16330</name>
</gene>
<dbReference type="Proteomes" id="UP000077177">
    <property type="component" value="Chromosome"/>
</dbReference>
<proteinExistence type="predicted"/>
<name>A0A172TYG4_9BACT</name>
<evidence type="ECO:0000313" key="2">
    <source>
        <dbReference type="Proteomes" id="UP000077177"/>
    </source>
</evidence>
<dbReference type="RefSeq" id="WP_066405956.1">
    <property type="nucleotide sequence ID" value="NZ_CP011390.1"/>
</dbReference>
<reference evidence="1 2" key="2">
    <citation type="journal article" date="2016" name="Int. J. Syst. Evol. Microbiol.">
        <title>Flavisolibacter tropicus sp. nov., isolated from tropical soil.</title>
        <authorList>
            <person name="Lee J.J."/>
            <person name="Kang M.S."/>
            <person name="Kim G.S."/>
            <person name="Lee C.S."/>
            <person name="Lim S."/>
            <person name="Lee J."/>
            <person name="Roh S.H."/>
            <person name="Kang H."/>
            <person name="Ha J.M."/>
            <person name="Bae S."/>
            <person name="Jung H.Y."/>
            <person name="Kim M.K."/>
        </authorList>
    </citation>
    <scope>NUCLEOTIDE SEQUENCE [LARGE SCALE GENOMIC DNA]</scope>
    <source>
        <strain evidence="1 2">LCS9</strain>
    </source>
</reference>
<dbReference type="KEGG" id="fla:SY85_16330"/>
<accession>A0A172TYG4</accession>
<organism evidence="1 2">
    <name type="scientific">Flavisolibacter tropicus</name>
    <dbReference type="NCBI Taxonomy" id="1492898"/>
    <lineage>
        <taxon>Bacteria</taxon>
        <taxon>Pseudomonadati</taxon>
        <taxon>Bacteroidota</taxon>
        <taxon>Chitinophagia</taxon>
        <taxon>Chitinophagales</taxon>
        <taxon>Chitinophagaceae</taxon>
        <taxon>Flavisolibacter</taxon>
    </lineage>
</organism>
<sequence>MNYYLTFLLLVIGLFSCTPSDKEPTIDADTKAILNLGLAKAVGADSAWREYMRIPPPFTSHQTFTSKEDSLEYVHCERWRDSVKATLDTATLFVVVYNRFESLDENDRENIHALLREGRTDLDTGFAASLHALSSARPSLDSFPLNALEPTSNYKLYTSQSAPKDKLRRLGSISFSMIGFNTAKDKACVYTRFICGGLCGTGQILFFNKKEGRWLFVKSWEMWIS</sequence>
<keyword evidence="2" id="KW-1185">Reference proteome</keyword>
<evidence type="ECO:0000313" key="1">
    <source>
        <dbReference type="EMBL" id="ANE51823.1"/>
    </source>
</evidence>
<dbReference type="STRING" id="1492898.SY85_16330"/>